<dbReference type="CDD" id="cd11537">
    <property type="entry name" value="NTP-PPase_RS21-C6_like"/>
    <property type="match status" value="1"/>
</dbReference>
<evidence type="ECO:0000313" key="1">
    <source>
        <dbReference type="EMBL" id="CCV65476.1"/>
    </source>
</evidence>
<dbReference type="InterPro" id="IPR052555">
    <property type="entry name" value="dCTP_Pyrophosphatase"/>
</dbReference>
<dbReference type="OrthoDB" id="9791898at2"/>
<dbReference type="AlphaFoldDB" id="U4KMU6"/>
<dbReference type="InterPro" id="IPR025984">
    <property type="entry name" value="DCTPP"/>
</dbReference>
<evidence type="ECO:0000313" key="2">
    <source>
        <dbReference type="Proteomes" id="UP000032737"/>
    </source>
</evidence>
<organism evidence="1 2">
    <name type="scientific">Acholeplasma brassicae</name>
    <dbReference type="NCBI Taxonomy" id="61635"/>
    <lineage>
        <taxon>Bacteria</taxon>
        <taxon>Bacillati</taxon>
        <taxon>Mycoplasmatota</taxon>
        <taxon>Mollicutes</taxon>
        <taxon>Acholeplasmatales</taxon>
        <taxon>Acholeplasmataceae</taxon>
        <taxon>Acholeplasma</taxon>
    </lineage>
</organism>
<dbReference type="EMBL" id="FO681348">
    <property type="protein sequence ID" value="CCV65476.1"/>
    <property type="molecule type" value="Genomic_DNA"/>
</dbReference>
<dbReference type="Gene3D" id="1.10.287.1080">
    <property type="entry name" value="MazG-like"/>
    <property type="match status" value="1"/>
</dbReference>
<dbReference type="HOGENOM" id="CLU_110454_2_2_14"/>
<dbReference type="STRING" id="61635.BN85304550"/>
<dbReference type="Pfam" id="PF12643">
    <property type="entry name" value="MazG-like"/>
    <property type="match status" value="1"/>
</dbReference>
<dbReference type="PIRSF" id="PIRSF029826">
    <property type="entry name" value="UCP029826_pph"/>
    <property type="match status" value="1"/>
</dbReference>
<dbReference type="SUPFAM" id="SSF101386">
    <property type="entry name" value="all-alpha NTP pyrophosphatases"/>
    <property type="match status" value="1"/>
</dbReference>
<dbReference type="KEGG" id="abra:BN85304550"/>
<dbReference type="GO" id="GO:0009143">
    <property type="term" value="P:nucleoside triphosphate catabolic process"/>
    <property type="evidence" value="ECO:0007669"/>
    <property type="project" value="InterPro"/>
</dbReference>
<dbReference type="PANTHER" id="PTHR46523:SF1">
    <property type="entry name" value="DCTP PYROPHOSPHATASE 1"/>
    <property type="match status" value="1"/>
</dbReference>
<sequence length="96" mass="11312">MEDIKLKLRAFAQERDWLEYHTKENLAKSIVIEASELLLNYQWGSVEKDVLNVKEELADIMIYSIMLADKYGFDIKEMIEEKIEKNAIKYPAIKSK</sequence>
<dbReference type="GO" id="GO:0047429">
    <property type="term" value="F:nucleoside triphosphate diphosphatase activity"/>
    <property type="evidence" value="ECO:0007669"/>
    <property type="project" value="InterPro"/>
</dbReference>
<accession>U4KMU6</accession>
<dbReference type="PANTHER" id="PTHR46523">
    <property type="entry name" value="DCTP PYROPHOSPHATASE 1"/>
    <property type="match status" value="1"/>
</dbReference>
<name>U4KMU6_9MOLU</name>
<proteinExistence type="predicted"/>
<keyword evidence="1" id="KW-0378">Hydrolase</keyword>
<protein>
    <submittedName>
        <fullName evidence="1">MazG nucleotide pyrophosphohydrolase domain protein</fullName>
    </submittedName>
</protein>
<dbReference type="Proteomes" id="UP000032737">
    <property type="component" value="Chromosome"/>
</dbReference>
<dbReference type="RefSeq" id="WP_030004335.1">
    <property type="nucleotide sequence ID" value="NC_022549.1"/>
</dbReference>
<gene>
    <name evidence="1" type="ORF">BN85304550</name>
</gene>
<reference evidence="1 2" key="1">
    <citation type="journal article" date="2013" name="J. Mol. Microbiol. Biotechnol.">
        <title>Analysis of the Complete Genomes of Acholeplasma brassicae , A. palmae and A. laidlawii and Their Comparison to the Obligate Parasites from ' Candidatus Phytoplasma'.</title>
        <authorList>
            <person name="Kube M."/>
            <person name="Siewert C."/>
            <person name="Migdoll A.M."/>
            <person name="Duduk B."/>
            <person name="Holz S."/>
            <person name="Rabus R."/>
            <person name="Seemuller E."/>
            <person name="Mitrovic J."/>
            <person name="Muller I."/>
            <person name="Buttner C."/>
            <person name="Reinhardt R."/>
        </authorList>
    </citation>
    <scope>NUCLEOTIDE SEQUENCE [LARGE SCALE GENOMIC DNA]</scope>
    <source>
        <strain evidence="2">0502</strain>
    </source>
</reference>
<keyword evidence="2" id="KW-1185">Reference proteome</keyword>